<keyword evidence="4 5" id="KW-0413">Isomerase</keyword>
<dbReference type="FunFam" id="3.20.20.10:FF:000002">
    <property type="entry name" value="Alanine racemase"/>
    <property type="match status" value="1"/>
</dbReference>
<dbReference type="InterPro" id="IPR009006">
    <property type="entry name" value="Ala_racemase/Decarboxylase_C"/>
</dbReference>
<evidence type="ECO:0000256" key="6">
    <source>
        <dbReference type="PIRSR" id="PIRSR600821-50"/>
    </source>
</evidence>
<comment type="pathway">
    <text evidence="5">Amino-acid biosynthesis; D-alanine biosynthesis; D-alanine from L-alanine: step 1/1.</text>
</comment>
<evidence type="ECO:0000256" key="4">
    <source>
        <dbReference type="ARBA" id="ARBA00023235"/>
    </source>
</evidence>
<evidence type="ECO:0000259" key="8">
    <source>
        <dbReference type="SMART" id="SM01005"/>
    </source>
</evidence>
<dbReference type="InterPro" id="IPR011079">
    <property type="entry name" value="Ala_racemase_C"/>
</dbReference>
<organism evidence="9 10">
    <name type="scientific">Caldicellulosiruptor changbaiensis</name>
    <dbReference type="NCBI Taxonomy" id="1222016"/>
    <lineage>
        <taxon>Bacteria</taxon>
        <taxon>Bacillati</taxon>
        <taxon>Bacillota</taxon>
        <taxon>Bacillota incertae sedis</taxon>
        <taxon>Caldicellulosiruptorales</taxon>
        <taxon>Caldicellulosiruptoraceae</taxon>
        <taxon>Caldicellulosiruptor</taxon>
    </lineage>
</organism>
<dbReference type="InterPro" id="IPR000821">
    <property type="entry name" value="Ala_racemase"/>
</dbReference>
<sequence length="397" mass="44804">MKNTERDERKLSLYNRVWAEINLDNLIYNVNNIKEKISPNTQIMAVVKADAYGHGAIEVSRVLVKNGINMLAVAIIDEALQLRHYNFDIPILILGFTPFELSEQVVENDISQTVYTFEQAYYLNEAAKKIGKKAKVHIKVDTGMGRIGFLCTKESIEAIIRIASLSHIELEGIFSHFSSADDPHSDNFTYEQFLKFENFVKELNKNGVYFKYKHIANSAAAIRFPQYQLDIVRLGLVLYGLYPSEAVKTEISLKPVMSVKAKVINVKEVPEGYPISYNRRYVTPCKSKIATIPIGYADGFTRVGSEKRCVLINGEYAKVVGNVCMDQCMVDVTHIKDVKIGDEVVIIGKQGKNEITADDLASQIGTINYEVICSVSKRIPRVYIRDGRVVKILNYIL</sequence>
<dbReference type="GO" id="GO:0009252">
    <property type="term" value="P:peptidoglycan biosynthetic process"/>
    <property type="evidence" value="ECO:0007669"/>
    <property type="project" value="TreeGrafter"/>
</dbReference>
<keyword evidence="10" id="KW-1185">Reference proteome</keyword>
<dbReference type="SUPFAM" id="SSF50621">
    <property type="entry name" value="Alanine racemase C-terminal domain-like"/>
    <property type="match status" value="1"/>
</dbReference>
<evidence type="ECO:0000256" key="3">
    <source>
        <dbReference type="ARBA" id="ARBA00022898"/>
    </source>
</evidence>
<dbReference type="InterPro" id="IPR029066">
    <property type="entry name" value="PLP-binding_barrel"/>
</dbReference>
<dbReference type="PROSITE" id="PS00395">
    <property type="entry name" value="ALANINE_RACEMASE"/>
    <property type="match status" value="1"/>
</dbReference>
<dbReference type="PANTHER" id="PTHR30511">
    <property type="entry name" value="ALANINE RACEMASE"/>
    <property type="match status" value="1"/>
</dbReference>
<feature type="binding site" evidence="5 7">
    <location>
        <position position="325"/>
    </location>
    <ligand>
        <name>substrate</name>
    </ligand>
</feature>
<dbReference type="GO" id="GO:0005829">
    <property type="term" value="C:cytosol"/>
    <property type="evidence" value="ECO:0007669"/>
    <property type="project" value="TreeGrafter"/>
</dbReference>
<dbReference type="FunFam" id="2.40.37.10:FF:000006">
    <property type="entry name" value="Alanine racemase"/>
    <property type="match status" value="1"/>
</dbReference>
<dbReference type="EMBL" id="CP034791">
    <property type="protein sequence ID" value="AZT90881.1"/>
    <property type="molecule type" value="Genomic_DNA"/>
</dbReference>
<comment type="similarity">
    <text evidence="5">Belongs to the alanine racemase family.</text>
</comment>
<dbReference type="EC" id="5.1.1.1" evidence="5"/>
<dbReference type="AlphaFoldDB" id="A0A3T0D6Y7"/>
<comment type="catalytic activity">
    <reaction evidence="1 5">
        <text>L-alanine = D-alanine</text>
        <dbReference type="Rhea" id="RHEA:20249"/>
        <dbReference type="ChEBI" id="CHEBI:57416"/>
        <dbReference type="ChEBI" id="CHEBI:57972"/>
        <dbReference type="EC" id="5.1.1.1"/>
    </reaction>
</comment>
<feature type="active site" description="Proton acceptor; specific for D-alanine" evidence="5">
    <location>
        <position position="48"/>
    </location>
</feature>
<evidence type="ECO:0000313" key="9">
    <source>
        <dbReference type="EMBL" id="AZT90881.1"/>
    </source>
</evidence>
<protein>
    <recommendedName>
        <fullName evidence="5">Alanine racemase</fullName>
        <ecNumber evidence="5">5.1.1.1</ecNumber>
    </recommendedName>
</protein>
<evidence type="ECO:0000256" key="2">
    <source>
        <dbReference type="ARBA" id="ARBA00001933"/>
    </source>
</evidence>
<comment type="function">
    <text evidence="5">Catalyzes the interconversion of L-alanine and D-alanine. May also act on other amino acids.</text>
</comment>
<dbReference type="GO" id="GO:0030632">
    <property type="term" value="P:D-alanine biosynthetic process"/>
    <property type="evidence" value="ECO:0007669"/>
    <property type="project" value="UniProtKB-UniRule"/>
</dbReference>
<dbReference type="InterPro" id="IPR020622">
    <property type="entry name" value="Ala_racemase_pyridoxalP-BS"/>
</dbReference>
<comment type="cofactor">
    <cofactor evidence="2 5 6">
        <name>pyridoxal 5'-phosphate</name>
        <dbReference type="ChEBI" id="CHEBI:597326"/>
    </cofactor>
</comment>
<name>A0A3T0D6Y7_9FIRM</name>
<dbReference type="Gene3D" id="3.20.20.10">
    <property type="entry name" value="Alanine racemase"/>
    <property type="match status" value="1"/>
</dbReference>
<reference evidence="9 10" key="1">
    <citation type="submission" date="2018-12" db="EMBL/GenBank/DDBJ databases">
        <title>Genome sequence from the cellulolytic species, Caldicellulosiruptor changbaiensis.</title>
        <authorList>
            <person name="Blumer-Schuette S.E."/>
            <person name="Mendoza C."/>
        </authorList>
    </citation>
    <scope>NUCLEOTIDE SEQUENCE [LARGE SCALE GENOMIC DNA]</scope>
    <source>
        <strain evidence="9 10">CBS-Z</strain>
    </source>
</reference>
<keyword evidence="3 5" id="KW-0663">Pyridoxal phosphate</keyword>
<feature type="domain" description="Alanine racemase C-terminal" evidence="8">
    <location>
        <begin position="256"/>
        <end position="384"/>
    </location>
</feature>
<evidence type="ECO:0000256" key="1">
    <source>
        <dbReference type="ARBA" id="ARBA00000316"/>
    </source>
</evidence>
<dbReference type="GO" id="GO:0030170">
    <property type="term" value="F:pyridoxal phosphate binding"/>
    <property type="evidence" value="ECO:0007669"/>
    <property type="project" value="UniProtKB-UniRule"/>
</dbReference>
<dbReference type="Pfam" id="PF00842">
    <property type="entry name" value="Ala_racemase_C"/>
    <property type="match status" value="1"/>
</dbReference>
<dbReference type="UniPathway" id="UPA00042">
    <property type="reaction ID" value="UER00497"/>
</dbReference>
<feature type="active site" description="Proton acceptor; specific for L-alanine" evidence="5">
    <location>
        <position position="277"/>
    </location>
</feature>
<dbReference type="Gene3D" id="2.40.37.10">
    <property type="entry name" value="Lyase, Ornithine Decarboxylase, Chain A, domain 1"/>
    <property type="match status" value="1"/>
</dbReference>
<feature type="modified residue" description="N6-(pyridoxal phosphate)lysine" evidence="5 6">
    <location>
        <position position="48"/>
    </location>
</feature>
<feature type="binding site" evidence="5 7">
    <location>
        <position position="146"/>
    </location>
    <ligand>
        <name>substrate</name>
    </ligand>
</feature>
<dbReference type="KEGG" id="ccha:ELD05_09640"/>
<accession>A0A3T0D6Y7</accession>
<dbReference type="CDD" id="cd00430">
    <property type="entry name" value="PLPDE_III_AR"/>
    <property type="match status" value="1"/>
</dbReference>
<dbReference type="NCBIfam" id="TIGR00492">
    <property type="entry name" value="alr"/>
    <property type="match status" value="1"/>
</dbReference>
<dbReference type="PRINTS" id="PR00992">
    <property type="entry name" value="ALARACEMASE"/>
</dbReference>
<dbReference type="SMART" id="SM01005">
    <property type="entry name" value="Ala_racemase_C"/>
    <property type="match status" value="1"/>
</dbReference>
<dbReference type="InterPro" id="IPR001608">
    <property type="entry name" value="Ala_racemase_N"/>
</dbReference>
<evidence type="ECO:0000256" key="7">
    <source>
        <dbReference type="PIRSR" id="PIRSR600821-52"/>
    </source>
</evidence>
<evidence type="ECO:0000313" key="10">
    <source>
        <dbReference type="Proteomes" id="UP000282930"/>
    </source>
</evidence>
<gene>
    <name evidence="9" type="ORF">ELD05_09640</name>
</gene>
<proteinExistence type="inferred from homology"/>
<dbReference type="GO" id="GO:0008784">
    <property type="term" value="F:alanine racemase activity"/>
    <property type="evidence" value="ECO:0007669"/>
    <property type="project" value="UniProtKB-UniRule"/>
</dbReference>
<dbReference type="SUPFAM" id="SSF51419">
    <property type="entry name" value="PLP-binding barrel"/>
    <property type="match status" value="1"/>
</dbReference>
<dbReference type="Proteomes" id="UP000282930">
    <property type="component" value="Chromosome"/>
</dbReference>
<evidence type="ECO:0000256" key="5">
    <source>
        <dbReference type="HAMAP-Rule" id="MF_01201"/>
    </source>
</evidence>
<dbReference type="HAMAP" id="MF_01201">
    <property type="entry name" value="Ala_racemase"/>
    <property type="match status" value="1"/>
</dbReference>
<dbReference type="PANTHER" id="PTHR30511:SF0">
    <property type="entry name" value="ALANINE RACEMASE, CATABOLIC-RELATED"/>
    <property type="match status" value="1"/>
</dbReference>
<dbReference type="Pfam" id="PF01168">
    <property type="entry name" value="Ala_racemase_N"/>
    <property type="match status" value="1"/>
</dbReference>